<dbReference type="PANTHER" id="PTHR11606:SF13">
    <property type="entry name" value="GLUTAMATE DEHYDROGENASE 1, MITOCHONDRIAL"/>
    <property type="match status" value="1"/>
</dbReference>
<feature type="domain" description="Glutamate/phenylalanine/leucine/valine/L-tryptophan dehydrogenase C-terminal" evidence="5">
    <location>
        <begin position="144"/>
        <end position="378"/>
    </location>
</feature>
<comment type="caution">
    <text evidence="6">The sequence shown here is derived from an EMBL/GenBank/DDBJ whole genome shotgun (WGS) entry which is preliminary data.</text>
</comment>
<evidence type="ECO:0000256" key="3">
    <source>
        <dbReference type="PIRNR" id="PIRNR000185"/>
    </source>
</evidence>
<dbReference type="Pfam" id="PF02812">
    <property type="entry name" value="ELFV_dehydrog_N"/>
    <property type="match status" value="1"/>
</dbReference>
<dbReference type="InterPro" id="IPR006096">
    <property type="entry name" value="Glu/Leu/Phe/Val/Trp_DH_C"/>
</dbReference>
<dbReference type="PIRSF" id="PIRSF000185">
    <property type="entry name" value="Glu_DH"/>
    <property type="match status" value="1"/>
</dbReference>
<comment type="similarity">
    <text evidence="1 3 4">Belongs to the Glu/Leu/Phe/Val dehydrogenases family.</text>
</comment>
<accession>A0ABT4TIU2</accession>
<dbReference type="PRINTS" id="PR00082">
    <property type="entry name" value="GLFDHDRGNASE"/>
</dbReference>
<reference evidence="6" key="1">
    <citation type="submission" date="2023-01" db="EMBL/GenBank/DDBJ databases">
        <title>Draft genome sequence of Nocardiopsis sp. LSu2-4 isolated from halophytes.</title>
        <authorList>
            <person name="Duangmal K."/>
            <person name="Chantavorakit T."/>
        </authorList>
    </citation>
    <scope>NUCLEOTIDE SEQUENCE</scope>
    <source>
        <strain evidence="6">LSu2-4</strain>
    </source>
</reference>
<evidence type="ECO:0000256" key="1">
    <source>
        <dbReference type="ARBA" id="ARBA00006382"/>
    </source>
</evidence>
<dbReference type="InterPro" id="IPR014362">
    <property type="entry name" value="Glu_DH"/>
</dbReference>
<name>A0ABT4TIU2_9ACTN</name>
<dbReference type="SMART" id="SM00839">
    <property type="entry name" value="ELFV_dehydrog"/>
    <property type="match status" value="1"/>
</dbReference>
<sequence>MRLDDLSHADAWGPEKIVTVSDTRTGMRGVLVIDNTARGMGKGGTRMGPALTVTEVARLARVMTWKWAAVDLFFGGAKAGVRFDPASADKEAVLRAFARALSSEVPEEYVFGLDMGLTEHDAAVIQDELGARGAAVGSPSEVGGVPYDQWGVTGYGVAEAVDEAVRRDGADLHGARVVVQGFGAVGAAAAERLHELGARVVAVSTAEGALHAPDGLDVPALLQARSQWGDALVHHVDGSRPLAAGEELTLPADVLIPAARQDVVDVAAARDLSASVVVEGANLALTPKAQAVLAERGVSVVPDFIANAGGVVAAAYAMEARSSVFPVEPGPIRAAVSERLRANTLHVLEEAARGALTSHEAARHLAERRVRTAMEIRGRVRSS</sequence>
<keyword evidence="7" id="KW-1185">Reference proteome</keyword>
<protein>
    <recommendedName>
        <fullName evidence="3">Glutamate dehydrogenase</fullName>
    </recommendedName>
</protein>
<dbReference type="PROSITE" id="PS00074">
    <property type="entry name" value="GLFV_DEHYDROGENASE"/>
    <property type="match status" value="1"/>
</dbReference>
<dbReference type="RefSeq" id="WP_270676709.1">
    <property type="nucleotide sequence ID" value="NZ_JAQFWP010000008.1"/>
</dbReference>
<dbReference type="InterPro" id="IPR006097">
    <property type="entry name" value="Glu/Leu/Phe/Val/Trp_DH_dimer"/>
</dbReference>
<dbReference type="Pfam" id="PF00208">
    <property type="entry name" value="ELFV_dehydrog"/>
    <property type="match status" value="1"/>
</dbReference>
<dbReference type="Proteomes" id="UP001165685">
    <property type="component" value="Unassembled WGS sequence"/>
</dbReference>
<dbReference type="Gene3D" id="3.40.50.720">
    <property type="entry name" value="NAD(P)-binding Rossmann-like Domain"/>
    <property type="match status" value="1"/>
</dbReference>
<dbReference type="SUPFAM" id="SSF51735">
    <property type="entry name" value="NAD(P)-binding Rossmann-fold domains"/>
    <property type="match status" value="1"/>
</dbReference>
<dbReference type="InterPro" id="IPR033524">
    <property type="entry name" value="Glu/Leu/Phe/Val_DH_AS"/>
</dbReference>
<keyword evidence="2 3" id="KW-0560">Oxidoreductase</keyword>
<organism evidence="6 7">
    <name type="scientific">Nocardiopsis suaedae</name>
    <dbReference type="NCBI Taxonomy" id="3018444"/>
    <lineage>
        <taxon>Bacteria</taxon>
        <taxon>Bacillati</taxon>
        <taxon>Actinomycetota</taxon>
        <taxon>Actinomycetes</taxon>
        <taxon>Streptosporangiales</taxon>
        <taxon>Nocardiopsidaceae</taxon>
        <taxon>Nocardiopsis</taxon>
    </lineage>
</organism>
<dbReference type="Gene3D" id="3.40.50.10860">
    <property type="entry name" value="Leucine Dehydrogenase, chain A, domain 1"/>
    <property type="match status" value="1"/>
</dbReference>
<dbReference type="InterPro" id="IPR046346">
    <property type="entry name" value="Aminoacid_DH-like_N_sf"/>
</dbReference>
<dbReference type="SUPFAM" id="SSF53223">
    <property type="entry name" value="Aminoacid dehydrogenase-like, N-terminal domain"/>
    <property type="match status" value="1"/>
</dbReference>
<dbReference type="InterPro" id="IPR006095">
    <property type="entry name" value="Glu/Leu/Phe/Val/Trp_DH"/>
</dbReference>
<evidence type="ECO:0000256" key="2">
    <source>
        <dbReference type="ARBA" id="ARBA00023002"/>
    </source>
</evidence>
<proteinExistence type="inferred from homology"/>
<evidence type="ECO:0000313" key="6">
    <source>
        <dbReference type="EMBL" id="MDA2804184.1"/>
    </source>
</evidence>
<evidence type="ECO:0000256" key="4">
    <source>
        <dbReference type="RuleBase" id="RU004417"/>
    </source>
</evidence>
<evidence type="ECO:0000259" key="5">
    <source>
        <dbReference type="SMART" id="SM00839"/>
    </source>
</evidence>
<dbReference type="EMBL" id="JAQFWP010000008">
    <property type="protein sequence ID" value="MDA2804184.1"/>
    <property type="molecule type" value="Genomic_DNA"/>
</dbReference>
<gene>
    <name evidence="6" type="ORF">O4U47_06640</name>
</gene>
<dbReference type="PANTHER" id="PTHR11606">
    <property type="entry name" value="GLUTAMATE DEHYDROGENASE"/>
    <property type="match status" value="1"/>
</dbReference>
<evidence type="ECO:0000313" key="7">
    <source>
        <dbReference type="Proteomes" id="UP001165685"/>
    </source>
</evidence>
<dbReference type="InterPro" id="IPR036291">
    <property type="entry name" value="NAD(P)-bd_dom_sf"/>
</dbReference>